<dbReference type="RefSeq" id="XP_007684024.1">
    <property type="nucleotide sequence ID" value="XM_007685834.1"/>
</dbReference>
<evidence type="ECO:0000313" key="2">
    <source>
        <dbReference type="Proteomes" id="UP000054032"/>
    </source>
</evidence>
<dbReference type="GeneID" id="19126494"/>
<dbReference type="OrthoDB" id="3791994at2759"/>
<proteinExistence type="predicted"/>
<accession>W6ZHT3</accession>
<evidence type="ECO:0000313" key="1">
    <source>
        <dbReference type="EMBL" id="EUC49508.1"/>
    </source>
</evidence>
<keyword evidence="2" id="KW-1185">Reference proteome</keyword>
<sequence length="198" mass="22303">KKKNIGVLLAEANMLRAIVPTSETIANGSIKYYVACHQTVGLCDTRLIAGDMIFYFSEIWDNISHNAQIKQSRTALGTACKYHASKTKKEAERVKVSMVDPDNRRLPNPLTVTRPVAESNAIFMQYCIWETTDDLKAAKAIRDTLIKLAPRLTKKPSNEGTIAFYDFTEPLKKEEADRLIQEVKVSILLASYLLPIVW</sequence>
<dbReference type="KEGG" id="bor:COCMIDRAFT_84600"/>
<name>W6ZHT3_COCMI</name>
<dbReference type="HOGENOM" id="CLU_1381014_0_0_1"/>
<dbReference type="Proteomes" id="UP000054032">
    <property type="component" value="Unassembled WGS sequence"/>
</dbReference>
<reference evidence="1 2" key="1">
    <citation type="journal article" date="2013" name="PLoS Genet.">
        <title>Comparative genome structure, secondary metabolite, and effector coding capacity across Cochliobolus pathogens.</title>
        <authorList>
            <person name="Condon B.J."/>
            <person name="Leng Y."/>
            <person name="Wu D."/>
            <person name="Bushley K.E."/>
            <person name="Ohm R.A."/>
            <person name="Otillar R."/>
            <person name="Martin J."/>
            <person name="Schackwitz W."/>
            <person name="Grimwood J."/>
            <person name="MohdZainudin N."/>
            <person name="Xue C."/>
            <person name="Wang R."/>
            <person name="Manning V.A."/>
            <person name="Dhillon B."/>
            <person name="Tu Z.J."/>
            <person name="Steffenson B.J."/>
            <person name="Salamov A."/>
            <person name="Sun H."/>
            <person name="Lowry S."/>
            <person name="LaButti K."/>
            <person name="Han J."/>
            <person name="Copeland A."/>
            <person name="Lindquist E."/>
            <person name="Barry K."/>
            <person name="Schmutz J."/>
            <person name="Baker S.E."/>
            <person name="Ciuffetti L.M."/>
            <person name="Grigoriev I.V."/>
            <person name="Zhong S."/>
            <person name="Turgeon B.G."/>
        </authorList>
    </citation>
    <scope>NUCLEOTIDE SEQUENCE [LARGE SCALE GENOMIC DNA]</scope>
    <source>
        <strain evidence="1 2">ATCC 44560</strain>
    </source>
</reference>
<gene>
    <name evidence="1" type="ORF">COCMIDRAFT_84600</name>
</gene>
<dbReference type="EMBL" id="KI963931">
    <property type="protein sequence ID" value="EUC49508.1"/>
    <property type="molecule type" value="Genomic_DNA"/>
</dbReference>
<feature type="non-terminal residue" evidence="1">
    <location>
        <position position="1"/>
    </location>
</feature>
<dbReference type="AlphaFoldDB" id="W6ZHT3"/>
<protein>
    <submittedName>
        <fullName evidence="1">Uncharacterized protein</fullName>
    </submittedName>
</protein>
<organism evidence="1 2">
    <name type="scientific">Bipolaris oryzae ATCC 44560</name>
    <dbReference type="NCBI Taxonomy" id="930090"/>
    <lineage>
        <taxon>Eukaryota</taxon>
        <taxon>Fungi</taxon>
        <taxon>Dikarya</taxon>
        <taxon>Ascomycota</taxon>
        <taxon>Pezizomycotina</taxon>
        <taxon>Dothideomycetes</taxon>
        <taxon>Pleosporomycetidae</taxon>
        <taxon>Pleosporales</taxon>
        <taxon>Pleosporineae</taxon>
        <taxon>Pleosporaceae</taxon>
        <taxon>Bipolaris</taxon>
    </lineage>
</organism>